<reference evidence="2" key="1">
    <citation type="submission" date="2025-08" db="UniProtKB">
        <authorList>
            <consortium name="Ensembl"/>
        </authorList>
    </citation>
    <scope>IDENTIFICATION</scope>
</reference>
<dbReference type="Proteomes" id="UP000694565">
    <property type="component" value="Unplaced"/>
</dbReference>
<name>A0A8C2WTB7_CYCLU</name>
<sequence length="97" mass="10656">MLLLETLEDLGDADFTKFKFYLGMIIFGDRDPIATSRLESGNRHDAVSEMMAVHGADGAVAVTVAALKMMKINSVAEELEKTYTGAGYFFCGGWRKL</sequence>
<dbReference type="GeneTree" id="ENSGT00940000173625"/>
<proteinExistence type="predicted"/>
<feature type="domain" description="Pyrin" evidence="1">
    <location>
        <begin position="1"/>
        <end position="85"/>
    </location>
</feature>
<accession>A0A8C2WTB7</accession>
<evidence type="ECO:0000259" key="1">
    <source>
        <dbReference type="PROSITE" id="PS50824"/>
    </source>
</evidence>
<keyword evidence="3" id="KW-1185">Reference proteome</keyword>
<dbReference type="CDD" id="cd08321">
    <property type="entry name" value="Pyrin_ASC-like"/>
    <property type="match status" value="1"/>
</dbReference>
<dbReference type="Ensembl" id="ENSCLMT00005009723.1">
    <property type="protein sequence ID" value="ENSCLMP00005008919.1"/>
    <property type="gene ID" value="ENSCLMG00005005079.1"/>
</dbReference>
<evidence type="ECO:0000313" key="3">
    <source>
        <dbReference type="Proteomes" id="UP000694565"/>
    </source>
</evidence>
<evidence type="ECO:0000313" key="2">
    <source>
        <dbReference type="Ensembl" id="ENSCLMP00005008919.1"/>
    </source>
</evidence>
<dbReference type="PROSITE" id="PS50824">
    <property type="entry name" value="DAPIN"/>
    <property type="match status" value="1"/>
</dbReference>
<dbReference type="SMART" id="SM01289">
    <property type="entry name" value="PYRIN"/>
    <property type="match status" value="1"/>
</dbReference>
<protein>
    <recommendedName>
        <fullName evidence="1">Pyrin domain-containing protein</fullName>
    </recommendedName>
</protein>
<dbReference type="InterPro" id="IPR011029">
    <property type="entry name" value="DEATH-like_dom_sf"/>
</dbReference>
<dbReference type="Pfam" id="PF02758">
    <property type="entry name" value="PYRIN"/>
    <property type="match status" value="1"/>
</dbReference>
<reference evidence="2" key="2">
    <citation type="submission" date="2025-09" db="UniProtKB">
        <authorList>
            <consortium name="Ensembl"/>
        </authorList>
    </citation>
    <scope>IDENTIFICATION</scope>
</reference>
<organism evidence="2 3">
    <name type="scientific">Cyclopterus lumpus</name>
    <name type="common">Lumpsucker</name>
    <dbReference type="NCBI Taxonomy" id="8103"/>
    <lineage>
        <taxon>Eukaryota</taxon>
        <taxon>Metazoa</taxon>
        <taxon>Chordata</taxon>
        <taxon>Craniata</taxon>
        <taxon>Vertebrata</taxon>
        <taxon>Euteleostomi</taxon>
        <taxon>Actinopterygii</taxon>
        <taxon>Neopterygii</taxon>
        <taxon>Teleostei</taxon>
        <taxon>Neoteleostei</taxon>
        <taxon>Acanthomorphata</taxon>
        <taxon>Eupercaria</taxon>
        <taxon>Perciformes</taxon>
        <taxon>Cottioidei</taxon>
        <taxon>Cottales</taxon>
        <taxon>Cyclopteridae</taxon>
        <taxon>Cyclopterus</taxon>
    </lineage>
</organism>
<dbReference type="AlphaFoldDB" id="A0A8C2WTB7"/>
<dbReference type="SUPFAM" id="SSF47986">
    <property type="entry name" value="DEATH domain"/>
    <property type="match status" value="1"/>
</dbReference>
<dbReference type="Gene3D" id="1.10.533.10">
    <property type="entry name" value="Death Domain, Fas"/>
    <property type="match status" value="1"/>
</dbReference>
<dbReference type="InterPro" id="IPR004020">
    <property type="entry name" value="DAPIN"/>
</dbReference>